<proteinExistence type="predicted"/>
<sequence length="47" mass="5580">MEKNDKKTLYYDEEAVQTISEQITDAYHSGVIEQEEAYYHPKREIGE</sequence>
<dbReference type="AlphaFoldDB" id="A0A7W0BYU0"/>
<protein>
    <submittedName>
        <fullName evidence="1">Uncharacterized protein</fullName>
    </submittedName>
</protein>
<accession>A0A7W0BYU0</accession>
<dbReference type="EMBL" id="JACDUT010000001">
    <property type="protein sequence ID" value="MBA2873806.1"/>
    <property type="molecule type" value="Genomic_DNA"/>
</dbReference>
<keyword evidence="2" id="KW-1185">Reference proteome</keyword>
<name>A0A7W0BYU0_9BACL</name>
<gene>
    <name evidence="1" type="ORF">HNR31_000558</name>
</gene>
<organism evidence="1 2">
    <name type="scientific">Thermaerobacillus caldiproteolyticus</name>
    <dbReference type="NCBI Taxonomy" id="247480"/>
    <lineage>
        <taxon>Bacteria</taxon>
        <taxon>Bacillati</taxon>
        <taxon>Bacillota</taxon>
        <taxon>Bacilli</taxon>
        <taxon>Bacillales</taxon>
        <taxon>Anoxybacillaceae</taxon>
        <taxon>Thermaerobacillus</taxon>
    </lineage>
</organism>
<evidence type="ECO:0000313" key="1">
    <source>
        <dbReference type="EMBL" id="MBA2873806.1"/>
    </source>
</evidence>
<evidence type="ECO:0000313" key="2">
    <source>
        <dbReference type="Proteomes" id="UP000523087"/>
    </source>
</evidence>
<comment type="caution">
    <text evidence="1">The sequence shown here is derived from an EMBL/GenBank/DDBJ whole genome shotgun (WGS) entry which is preliminary data.</text>
</comment>
<dbReference type="RefSeq" id="WP_181554711.1">
    <property type="nucleotide sequence ID" value="NZ_CP064060.1"/>
</dbReference>
<reference evidence="1 2" key="1">
    <citation type="submission" date="2020-07" db="EMBL/GenBank/DDBJ databases">
        <title>Genomic Encyclopedia of Type Strains, Phase IV (KMG-IV): sequencing the most valuable type-strain genomes for metagenomic binning, comparative biology and taxonomic classification.</title>
        <authorList>
            <person name="Goeker M."/>
        </authorList>
    </citation>
    <scope>NUCLEOTIDE SEQUENCE [LARGE SCALE GENOMIC DNA]</scope>
    <source>
        <strain evidence="1 2">DSM 15730</strain>
    </source>
</reference>
<dbReference type="Proteomes" id="UP000523087">
    <property type="component" value="Unassembled WGS sequence"/>
</dbReference>